<feature type="transmembrane region" description="Helical" evidence="6">
    <location>
        <begin position="100"/>
        <end position="118"/>
    </location>
</feature>
<dbReference type="PANTHER" id="PTHR37422:SF23">
    <property type="entry name" value="TEICHURONIC ACID BIOSYNTHESIS PROTEIN TUAE"/>
    <property type="match status" value="1"/>
</dbReference>
<reference evidence="8 9" key="1">
    <citation type="journal article" date="2015" name="Nature">
        <title>rRNA introns, odd ribosomes, and small enigmatic genomes across a large radiation of phyla.</title>
        <authorList>
            <person name="Brown C.T."/>
            <person name="Hug L.A."/>
            <person name="Thomas B.C."/>
            <person name="Sharon I."/>
            <person name="Castelle C.J."/>
            <person name="Singh A."/>
            <person name="Wilkins M.J."/>
            <person name="Williams K.H."/>
            <person name="Banfield J.F."/>
        </authorList>
    </citation>
    <scope>NUCLEOTIDE SEQUENCE [LARGE SCALE GENOMIC DNA]</scope>
</reference>
<feature type="transmembrane region" description="Helical" evidence="6">
    <location>
        <begin position="389"/>
        <end position="420"/>
    </location>
</feature>
<dbReference type="GO" id="GO:0016020">
    <property type="term" value="C:membrane"/>
    <property type="evidence" value="ECO:0007669"/>
    <property type="project" value="UniProtKB-SubCell"/>
</dbReference>
<comment type="caution">
    <text evidence="8">The sequence shown here is derived from an EMBL/GenBank/DDBJ whole genome shotgun (WGS) entry which is preliminary data.</text>
</comment>
<evidence type="ECO:0000259" key="7">
    <source>
        <dbReference type="Pfam" id="PF04932"/>
    </source>
</evidence>
<feature type="transmembrane region" description="Helical" evidence="6">
    <location>
        <begin position="244"/>
        <end position="262"/>
    </location>
</feature>
<dbReference type="PANTHER" id="PTHR37422">
    <property type="entry name" value="TEICHURONIC ACID BIOSYNTHESIS PROTEIN TUAE"/>
    <property type="match status" value="1"/>
</dbReference>
<dbReference type="EMBL" id="LBUT01000018">
    <property type="protein sequence ID" value="KKQ69163.1"/>
    <property type="molecule type" value="Genomic_DNA"/>
</dbReference>
<feature type="repeat" description="TPR" evidence="5">
    <location>
        <begin position="583"/>
        <end position="616"/>
    </location>
</feature>
<dbReference type="Gene3D" id="1.25.40.10">
    <property type="entry name" value="Tetratricopeptide repeat domain"/>
    <property type="match status" value="1"/>
</dbReference>
<dbReference type="InterPro" id="IPR019734">
    <property type="entry name" value="TPR_rpt"/>
</dbReference>
<feature type="transmembrane region" description="Helical" evidence="6">
    <location>
        <begin position="66"/>
        <end position="85"/>
    </location>
</feature>
<comment type="subcellular location">
    <subcellularLocation>
        <location evidence="1">Membrane</location>
        <topology evidence="1">Multi-pass membrane protein</topology>
    </subcellularLocation>
</comment>
<dbReference type="InterPro" id="IPR011990">
    <property type="entry name" value="TPR-like_helical_dom_sf"/>
</dbReference>
<protein>
    <recommendedName>
        <fullName evidence="7">O-antigen ligase-related domain-containing protein</fullName>
    </recommendedName>
</protein>
<proteinExistence type="predicted"/>
<feature type="repeat" description="TPR" evidence="5">
    <location>
        <begin position="617"/>
        <end position="650"/>
    </location>
</feature>
<evidence type="ECO:0000313" key="8">
    <source>
        <dbReference type="EMBL" id="KKQ69163.1"/>
    </source>
</evidence>
<evidence type="ECO:0000256" key="2">
    <source>
        <dbReference type="ARBA" id="ARBA00022692"/>
    </source>
</evidence>
<evidence type="ECO:0000256" key="4">
    <source>
        <dbReference type="ARBA" id="ARBA00023136"/>
    </source>
</evidence>
<evidence type="ECO:0000256" key="5">
    <source>
        <dbReference type="PROSITE-ProRule" id="PRU00339"/>
    </source>
</evidence>
<dbReference type="InterPro" id="IPR007016">
    <property type="entry name" value="O-antigen_ligase-rel_domated"/>
</dbReference>
<name>A0A0G0JNN6_9BACT</name>
<keyword evidence="4 6" id="KW-0472">Membrane</keyword>
<gene>
    <name evidence="8" type="ORF">US90_C0018G0007</name>
</gene>
<dbReference type="SUPFAM" id="SSF48452">
    <property type="entry name" value="TPR-like"/>
    <property type="match status" value="1"/>
</dbReference>
<organism evidence="8 9">
    <name type="scientific">Candidatus Shapirobacteria bacterium GW2011_GWE2_38_30</name>
    <dbReference type="NCBI Taxonomy" id="1618490"/>
    <lineage>
        <taxon>Bacteria</taxon>
        <taxon>Candidatus Shapironibacteriota</taxon>
    </lineage>
</organism>
<feature type="transmembrane region" description="Helical" evidence="6">
    <location>
        <begin position="169"/>
        <end position="188"/>
    </location>
</feature>
<accession>A0A0G0JNN6</accession>
<feature type="transmembrane region" description="Helical" evidence="6">
    <location>
        <begin position="440"/>
        <end position="462"/>
    </location>
</feature>
<dbReference type="Proteomes" id="UP000034406">
    <property type="component" value="Unassembled WGS sequence"/>
</dbReference>
<evidence type="ECO:0000256" key="1">
    <source>
        <dbReference type="ARBA" id="ARBA00004141"/>
    </source>
</evidence>
<feature type="transmembrane region" description="Helical" evidence="6">
    <location>
        <begin position="195"/>
        <end position="214"/>
    </location>
</feature>
<feature type="transmembrane region" description="Helical" evidence="6">
    <location>
        <begin position="350"/>
        <end position="377"/>
    </location>
</feature>
<feature type="transmembrane region" description="Helical" evidence="6">
    <location>
        <begin position="35"/>
        <end position="54"/>
    </location>
</feature>
<feature type="transmembrane region" description="Helical" evidence="6">
    <location>
        <begin position="220"/>
        <end position="237"/>
    </location>
</feature>
<dbReference type="Pfam" id="PF04932">
    <property type="entry name" value="Wzy_C"/>
    <property type="match status" value="1"/>
</dbReference>
<dbReference type="PROSITE" id="PS50005">
    <property type="entry name" value="TPR"/>
    <property type="match status" value="2"/>
</dbReference>
<feature type="domain" description="O-antigen ligase-related" evidence="7">
    <location>
        <begin position="204"/>
        <end position="366"/>
    </location>
</feature>
<evidence type="ECO:0000256" key="3">
    <source>
        <dbReference type="ARBA" id="ARBA00022989"/>
    </source>
</evidence>
<feature type="transmembrane region" description="Helical" evidence="6">
    <location>
        <begin position="130"/>
        <end position="149"/>
    </location>
</feature>
<dbReference type="SMART" id="SM00028">
    <property type="entry name" value="TPR"/>
    <property type="match status" value="3"/>
</dbReference>
<evidence type="ECO:0000313" key="9">
    <source>
        <dbReference type="Proteomes" id="UP000034406"/>
    </source>
</evidence>
<dbReference type="InterPro" id="IPR051533">
    <property type="entry name" value="WaaL-like"/>
</dbReference>
<keyword evidence="2 6" id="KW-0812">Transmembrane</keyword>
<dbReference type="Pfam" id="PF13414">
    <property type="entry name" value="TPR_11"/>
    <property type="match status" value="1"/>
</dbReference>
<dbReference type="AlphaFoldDB" id="A0A0G0JNN6"/>
<evidence type="ECO:0000256" key="6">
    <source>
        <dbReference type="SAM" id="Phobius"/>
    </source>
</evidence>
<keyword evidence="3 6" id="KW-1133">Transmembrane helix</keyword>
<dbReference type="STRING" id="1618490.US90_C0018G0007"/>
<sequence>MSLSKTIKALFLFLFFATPLIYVSANSELFELPKMIFVYTTAIIIIYLHLLNHFHHQIPLFRPHPLNLYLNLFLISQTISTFFSIDLHTSLMGYYSRLNGGLYSLITYYLLFQVLNVYIDQKLIQKIINVSLLSGFFVAIFGIAQHFGIDAHLWVQDVRSRVFSTLGQPNWLAAYLCILIPLSFYKILSTLQNQYRQHIMLSLLSITYFTSLLFTKSKSGIIAVIISLIIFTLLYLIKSTSRNYLALISNLILLVSLSLIISNPIKDYIFPSQIIPTAKEEQGKIPTLNITPSEDIRKIVWQGAIKLWQQYPMFGTGPETFAYSYYWVRPAAHNLTSEWDFLYNKAHNEYLNYLATTGTFGLITYLLAILAFIFILLNNLIKKNSDHILTIAVISSYVSILITNTVGFSVVIVSLYFFLFPTFFPSSSPISTAKVSKFKWPLIIIISLITFKILSQTIYFYISDLTFSQAQKLQETSLLPARDQINISLSHFPNQATYLSLASSIYTNLSLSYHQQNDAANTSKYLSQAIQTSDQSVRLSPYNLNFWKIRAQNYYLLSTIDSKYFTDAIKSLAQVADLAPTDAKTFYTLARFFDTIEDTENAIKFYQEAINLKPNYDYAHFNLAKIYFNLKDYPMAQKYFEYTLKYAPTNPDAQNYLKQIKSINNQ</sequence>
<keyword evidence="5" id="KW-0802">TPR repeat</keyword>